<dbReference type="Pfam" id="PF04985">
    <property type="entry name" value="Phage_tube"/>
    <property type="match status" value="1"/>
</dbReference>
<dbReference type="EMBL" id="CP066308">
    <property type="protein sequence ID" value="QQE75721.1"/>
    <property type="molecule type" value="Genomic_DNA"/>
</dbReference>
<reference evidence="2" key="2">
    <citation type="submission" date="2021-04" db="EMBL/GenBank/DDBJ databases">
        <title>Brevibacillus composti FJAT-54423, complete genome.</title>
        <authorList>
            <person name="Tang R."/>
        </authorList>
    </citation>
    <scope>NUCLEOTIDE SEQUENCE</scope>
    <source>
        <strain evidence="2">FJAT-54424</strain>
    </source>
</reference>
<evidence type="ECO:0000313" key="2">
    <source>
        <dbReference type="EMBL" id="QUO42747.1"/>
    </source>
</evidence>
<evidence type="ECO:0000313" key="3">
    <source>
        <dbReference type="Proteomes" id="UP000595847"/>
    </source>
</evidence>
<evidence type="ECO:0000313" key="4">
    <source>
        <dbReference type="Proteomes" id="UP000677234"/>
    </source>
</evidence>
<dbReference type="EMBL" id="CP073708">
    <property type="protein sequence ID" value="QUO42747.1"/>
    <property type="molecule type" value="Genomic_DNA"/>
</dbReference>
<dbReference type="Proteomes" id="UP000677234">
    <property type="component" value="Chromosome"/>
</dbReference>
<dbReference type="RefSeq" id="WP_198829235.1">
    <property type="nucleotide sequence ID" value="NZ_CP066308.1"/>
</dbReference>
<dbReference type="KEGG" id="bcop:JD108_07540"/>
<sequence>MNKIPERITDLRVYRDGTNTLLGVADVTLPPLQSLTETVSGAGIAGEYESPTVGQYQSAKLSMTWRTITEEQIKLAAPQSHRLDMRGVVQVYDAANGKYKQVGVRIVVQGPPTNNELGRLGKNATSDGTTEIEALYLKVQYDGKTKIEIDKLNYVCVIDGVDYLKETRKILGV</sequence>
<dbReference type="AlphaFoldDB" id="A0A7T5JQ37"/>
<dbReference type="Proteomes" id="UP000595847">
    <property type="component" value="Chromosome"/>
</dbReference>
<organism evidence="1 3">
    <name type="scientific">Brevibacillus composti</name>
    <dbReference type="NCBI Taxonomy" id="2796470"/>
    <lineage>
        <taxon>Bacteria</taxon>
        <taxon>Bacillati</taxon>
        <taxon>Bacillota</taxon>
        <taxon>Bacilli</taxon>
        <taxon>Bacillales</taxon>
        <taxon>Paenibacillaceae</taxon>
        <taxon>Brevibacillus</taxon>
    </lineage>
</organism>
<gene>
    <name evidence="1" type="ORF">JD108_07540</name>
    <name evidence="2" type="ORF">KDJ56_07220</name>
</gene>
<accession>A0A7T5JQ37</accession>
<name>A0A7T5JQ37_9BACL</name>
<evidence type="ECO:0000313" key="1">
    <source>
        <dbReference type="EMBL" id="QQE75721.1"/>
    </source>
</evidence>
<reference evidence="1 3" key="1">
    <citation type="submission" date="2020-12" db="EMBL/GenBank/DDBJ databases">
        <title>strain FJAT-54423T represents a novel species of the genus Brevibacillus.</title>
        <authorList>
            <person name="Tang R."/>
        </authorList>
    </citation>
    <scope>NUCLEOTIDE SEQUENCE [LARGE SCALE GENOMIC DNA]</scope>
    <source>
        <strain evidence="1 3">FJAT-54423</strain>
    </source>
</reference>
<proteinExistence type="predicted"/>
<dbReference type="InterPro" id="IPR006498">
    <property type="entry name" value="Tail_tube"/>
</dbReference>
<keyword evidence="4" id="KW-1185">Reference proteome</keyword>
<protein>
    <submittedName>
        <fullName evidence="1">Phage major tail tube protein</fullName>
    </submittedName>
</protein>